<dbReference type="EMBL" id="JACHJV010000001">
    <property type="protein sequence ID" value="MBB4926480.1"/>
    <property type="molecule type" value="Genomic_DNA"/>
</dbReference>
<gene>
    <name evidence="4" type="ORF">FHR34_005473</name>
</gene>
<dbReference type="NCBIfam" id="TIGR02937">
    <property type="entry name" value="sigma70-ECF"/>
    <property type="match status" value="1"/>
</dbReference>
<feature type="compositionally biased region" description="Basic residues" evidence="1">
    <location>
        <begin position="290"/>
        <end position="309"/>
    </location>
</feature>
<dbReference type="GO" id="GO:0006352">
    <property type="term" value="P:DNA-templated transcription initiation"/>
    <property type="evidence" value="ECO:0007669"/>
    <property type="project" value="InterPro"/>
</dbReference>
<dbReference type="InterPro" id="IPR013325">
    <property type="entry name" value="RNA_pol_sigma_r2"/>
</dbReference>
<feature type="compositionally biased region" description="Pro residues" evidence="1">
    <location>
        <begin position="391"/>
        <end position="401"/>
    </location>
</feature>
<feature type="compositionally biased region" description="Low complexity" evidence="1">
    <location>
        <begin position="270"/>
        <end position="289"/>
    </location>
</feature>
<dbReference type="Gene3D" id="3.40.33.10">
    <property type="entry name" value="CAP"/>
    <property type="match status" value="1"/>
</dbReference>
<dbReference type="CDD" id="cd05379">
    <property type="entry name" value="CAP_bacterial"/>
    <property type="match status" value="1"/>
</dbReference>
<keyword evidence="5" id="KW-1185">Reference proteome</keyword>
<accession>A0A7W7R706</accession>
<dbReference type="InterPro" id="IPR014044">
    <property type="entry name" value="CAP_dom"/>
</dbReference>
<proteinExistence type="predicted"/>
<feature type="domain" description="SCP" evidence="2">
    <location>
        <begin position="442"/>
        <end position="557"/>
    </location>
</feature>
<sequence length="561" mass="58824">MDRAVDEDVVDRARTGDERARQELIAGHLPLVYNIVGRALNGHPDTDDVVQETMLRAVDGLPELREPSAFRSWLVAIAMNQVRDRHRAQQAAQAGGGLDEVRELPDPASDFVTLTIVRLGLSGQRREVAEATRWLEPAERELLALWWQEAAGELSRAELAAALELSPQHAAVRVQRAKERLDTARLVVRALAAAPACPELATLTADWDGRPGALWRKRIARHARDCADCQGRARDLVPAEGLLAGLALLPLPRRLHAKTTANGTGGKHGTNGTSSAHGTGAAHQHAAGHPSRHRPGGGRRRAAHPRGRRRLTVLTLGALATIVAAGLVWDGLRPVPESSTAATAPTRTQAEPAALMPPGAAFVLDAVSGVAPSLAPSGPASPSASASASPTPSPSPSPSTSPSPSSSPAASPTAVQAPPSPATAPRAGSAAAPAGNDVQQVLSLVNTQRAQNGCGPLTENSKLQAAAQGQSDDMAARQFFDHTNPDGAGPQQRIDATGYQWSSWGENIARGQNNAASVMDSWMNSPGHRANILNCSFKEIGIGVHYGTGGPWWTQDFGSPA</sequence>
<feature type="compositionally biased region" description="Low complexity" evidence="1">
    <location>
        <begin position="373"/>
        <end position="390"/>
    </location>
</feature>
<dbReference type="Gene3D" id="1.10.1740.10">
    <property type="match status" value="1"/>
</dbReference>
<dbReference type="SUPFAM" id="SSF55797">
    <property type="entry name" value="PR-1-like"/>
    <property type="match status" value="1"/>
</dbReference>
<dbReference type="GO" id="GO:0003700">
    <property type="term" value="F:DNA-binding transcription factor activity"/>
    <property type="evidence" value="ECO:0007669"/>
    <property type="project" value="InterPro"/>
</dbReference>
<dbReference type="AlphaFoldDB" id="A0A7W7R706"/>
<feature type="region of interest" description="Disordered" evidence="1">
    <location>
        <begin position="373"/>
        <end position="434"/>
    </location>
</feature>
<reference evidence="4 5" key="1">
    <citation type="submission" date="2020-08" db="EMBL/GenBank/DDBJ databases">
        <title>Sequencing the genomes of 1000 actinobacteria strains.</title>
        <authorList>
            <person name="Klenk H.-P."/>
        </authorList>
    </citation>
    <scope>NUCLEOTIDE SEQUENCE [LARGE SCALE GENOMIC DNA]</scope>
    <source>
        <strain evidence="4 5">DSM 41654</strain>
    </source>
</reference>
<evidence type="ECO:0000313" key="5">
    <source>
        <dbReference type="Proteomes" id="UP000540506"/>
    </source>
</evidence>
<evidence type="ECO:0000256" key="1">
    <source>
        <dbReference type="SAM" id="MobiDB-lite"/>
    </source>
</evidence>
<evidence type="ECO:0000259" key="3">
    <source>
        <dbReference type="Pfam" id="PF04542"/>
    </source>
</evidence>
<feature type="compositionally biased region" description="Low complexity" evidence="1">
    <location>
        <begin position="402"/>
        <end position="434"/>
    </location>
</feature>
<dbReference type="InterPro" id="IPR014284">
    <property type="entry name" value="RNA_pol_sigma-70_dom"/>
</dbReference>
<dbReference type="Pfam" id="PF04542">
    <property type="entry name" value="Sigma70_r2"/>
    <property type="match status" value="1"/>
</dbReference>
<evidence type="ECO:0000259" key="2">
    <source>
        <dbReference type="Pfam" id="PF00188"/>
    </source>
</evidence>
<dbReference type="InterPro" id="IPR007627">
    <property type="entry name" value="RNA_pol_sigma70_r2"/>
</dbReference>
<protein>
    <submittedName>
        <fullName evidence="4">RNA polymerase sigma factor (Sigma-70 family)</fullName>
    </submittedName>
</protein>
<dbReference type="PANTHER" id="PTHR31157:SF1">
    <property type="entry name" value="SCP DOMAIN-CONTAINING PROTEIN"/>
    <property type="match status" value="1"/>
</dbReference>
<dbReference type="PANTHER" id="PTHR31157">
    <property type="entry name" value="SCP DOMAIN-CONTAINING PROTEIN"/>
    <property type="match status" value="1"/>
</dbReference>
<dbReference type="SUPFAM" id="SSF88946">
    <property type="entry name" value="Sigma2 domain of RNA polymerase sigma factors"/>
    <property type="match status" value="1"/>
</dbReference>
<dbReference type="Proteomes" id="UP000540506">
    <property type="component" value="Unassembled WGS sequence"/>
</dbReference>
<comment type="caution">
    <text evidence="4">The sequence shown here is derived from an EMBL/GenBank/DDBJ whole genome shotgun (WGS) entry which is preliminary data.</text>
</comment>
<feature type="region of interest" description="Disordered" evidence="1">
    <location>
        <begin position="258"/>
        <end position="309"/>
    </location>
</feature>
<feature type="domain" description="RNA polymerase sigma-70 region 2" evidence="3">
    <location>
        <begin position="24"/>
        <end position="90"/>
    </location>
</feature>
<organism evidence="4 5">
    <name type="scientific">Kitasatospora kifunensis</name>
    <name type="common">Streptomyces kifunensis</name>
    <dbReference type="NCBI Taxonomy" id="58351"/>
    <lineage>
        <taxon>Bacteria</taxon>
        <taxon>Bacillati</taxon>
        <taxon>Actinomycetota</taxon>
        <taxon>Actinomycetes</taxon>
        <taxon>Kitasatosporales</taxon>
        <taxon>Streptomycetaceae</taxon>
        <taxon>Kitasatospora</taxon>
    </lineage>
</organism>
<evidence type="ECO:0000313" key="4">
    <source>
        <dbReference type="EMBL" id="MBB4926480.1"/>
    </source>
</evidence>
<dbReference type="RefSeq" id="WP_312897435.1">
    <property type="nucleotide sequence ID" value="NZ_JACHJV010000001.1"/>
</dbReference>
<name>A0A7W7R706_KITKI</name>
<dbReference type="Pfam" id="PF00188">
    <property type="entry name" value="CAP"/>
    <property type="match status" value="1"/>
</dbReference>
<dbReference type="InterPro" id="IPR035940">
    <property type="entry name" value="CAP_sf"/>
</dbReference>